<reference evidence="1" key="1">
    <citation type="submission" date="2019-03" db="EMBL/GenBank/DDBJ databases">
        <authorList>
            <person name="Mank J."/>
            <person name="Almeida P."/>
        </authorList>
    </citation>
    <scope>NUCLEOTIDE SEQUENCE</scope>
    <source>
        <strain evidence="1">78183</strain>
    </source>
</reference>
<dbReference type="EMBL" id="CAADRP010002085">
    <property type="protein sequence ID" value="VFU60941.1"/>
    <property type="molecule type" value="Genomic_DNA"/>
</dbReference>
<protein>
    <submittedName>
        <fullName evidence="1">Uncharacterized protein</fullName>
    </submittedName>
</protein>
<sequence length="62" mass="7004">MSSPTSLVRVGCSQKTDGYSVAIIIYKETELYMAIGDRLLDRVKKNYNLAGNLVQYVNFTVR</sequence>
<proteinExistence type="predicted"/>
<dbReference type="AlphaFoldDB" id="A0A6N2N5H9"/>
<organism evidence="1">
    <name type="scientific">Salix viminalis</name>
    <name type="common">Common osier</name>
    <name type="synonym">Basket willow</name>
    <dbReference type="NCBI Taxonomy" id="40686"/>
    <lineage>
        <taxon>Eukaryota</taxon>
        <taxon>Viridiplantae</taxon>
        <taxon>Streptophyta</taxon>
        <taxon>Embryophyta</taxon>
        <taxon>Tracheophyta</taxon>
        <taxon>Spermatophyta</taxon>
        <taxon>Magnoliopsida</taxon>
        <taxon>eudicotyledons</taxon>
        <taxon>Gunneridae</taxon>
        <taxon>Pentapetalae</taxon>
        <taxon>rosids</taxon>
        <taxon>fabids</taxon>
        <taxon>Malpighiales</taxon>
        <taxon>Salicaceae</taxon>
        <taxon>Saliceae</taxon>
        <taxon>Salix</taxon>
    </lineage>
</organism>
<accession>A0A6N2N5H9</accession>
<gene>
    <name evidence="1" type="ORF">SVIM_LOCUS453740</name>
</gene>
<evidence type="ECO:0000313" key="1">
    <source>
        <dbReference type="EMBL" id="VFU60941.1"/>
    </source>
</evidence>
<name>A0A6N2N5H9_SALVM</name>